<dbReference type="Pfam" id="PF03734">
    <property type="entry name" value="YkuD"/>
    <property type="match status" value="1"/>
</dbReference>
<dbReference type="RefSeq" id="WP_193189230.1">
    <property type="nucleotide sequence ID" value="NZ_JACZFR010000004.1"/>
</dbReference>
<evidence type="ECO:0000256" key="6">
    <source>
        <dbReference type="ARBA" id="ARBA00023316"/>
    </source>
</evidence>
<evidence type="ECO:0000256" key="2">
    <source>
        <dbReference type="ARBA" id="ARBA00005992"/>
    </source>
</evidence>
<dbReference type="InterPro" id="IPR036365">
    <property type="entry name" value="PGBD-like_sf"/>
</dbReference>
<keyword evidence="6 7" id="KW-0961">Cell wall biogenesis/degradation</keyword>
<evidence type="ECO:0000259" key="8">
    <source>
        <dbReference type="PROSITE" id="PS52029"/>
    </source>
</evidence>
<evidence type="ECO:0000313" key="9">
    <source>
        <dbReference type="EMBL" id="MFC6633295.1"/>
    </source>
</evidence>
<evidence type="ECO:0000256" key="7">
    <source>
        <dbReference type="PROSITE-ProRule" id="PRU01373"/>
    </source>
</evidence>
<reference evidence="10" key="1">
    <citation type="journal article" date="2019" name="Int. J. Syst. Evol. Microbiol.">
        <title>The Global Catalogue of Microorganisms (GCM) 10K type strain sequencing project: providing services to taxonomists for standard genome sequencing and annotation.</title>
        <authorList>
            <consortium name="The Broad Institute Genomics Platform"/>
            <consortium name="The Broad Institute Genome Sequencing Center for Infectious Disease"/>
            <person name="Wu L."/>
            <person name="Ma J."/>
        </authorList>
    </citation>
    <scope>NUCLEOTIDE SEQUENCE [LARGE SCALE GENOMIC DNA]</scope>
    <source>
        <strain evidence="10">CGMCC 1.13718</strain>
    </source>
</reference>
<dbReference type="InterPro" id="IPR052905">
    <property type="entry name" value="LD-transpeptidase_YkuD-like"/>
</dbReference>
<dbReference type="InterPro" id="IPR002477">
    <property type="entry name" value="Peptidoglycan-bd-like"/>
</dbReference>
<keyword evidence="5 7" id="KW-0573">Peptidoglycan synthesis</keyword>
<comment type="similarity">
    <text evidence="2">Belongs to the YkuD family.</text>
</comment>
<evidence type="ECO:0000256" key="5">
    <source>
        <dbReference type="ARBA" id="ARBA00022984"/>
    </source>
</evidence>
<evidence type="ECO:0000256" key="3">
    <source>
        <dbReference type="ARBA" id="ARBA00022679"/>
    </source>
</evidence>
<sequence length="431" mass="48896">MGAGNRLHLFRDTSRRYGTNQYCGVSRHCSALALALALSLNLELPQANAEPRTSGPDVDVESSDPYVPYGRQHALMREELARYRALAEGDHWQPLPAGQTLAPGMRDARVARLRSLLMQYGDYRLDDHTDNSAAADEYDPPLQDAVRRFQRRHGLKEDGLVDERTRTRLNVSPAKRAQTLAANLLRWQQLPKDLGPRYILVNVPDFSLRLVDGEREQFRMRVVVGKPKHKTPQIATRMTRVEFNPTWRVPRNIALRELLPKGSASLSANGYRLVNHRGRSVPFTSGNIAAIRRGKVMLQQKGGPGNALGRVKFVIPNREAIFLHDTNSKHLFKRSQRAFSHGCIRLEKPLEFARMMLAQQNDWSDARIERTLHSSRTRGVALENPIPVYIAYWTAWVDEEGLLQFRPDIYGRDNLQETADGGADEDREAAE</sequence>
<feature type="domain" description="L,D-TPase catalytic" evidence="8">
    <location>
        <begin position="197"/>
        <end position="371"/>
    </location>
</feature>
<comment type="caution">
    <text evidence="9">The sequence shown here is derived from an EMBL/GenBank/DDBJ whole genome shotgun (WGS) entry which is preliminary data.</text>
</comment>
<dbReference type="PANTHER" id="PTHR41533:SF2">
    <property type="entry name" value="BLR7131 PROTEIN"/>
    <property type="match status" value="1"/>
</dbReference>
<dbReference type="InterPro" id="IPR036366">
    <property type="entry name" value="PGBDSf"/>
</dbReference>
<dbReference type="PANTHER" id="PTHR41533">
    <property type="entry name" value="L,D-TRANSPEPTIDASE HI_1667-RELATED"/>
    <property type="match status" value="1"/>
</dbReference>
<dbReference type="InterPro" id="IPR038063">
    <property type="entry name" value="Transpep_catalytic_dom"/>
</dbReference>
<dbReference type="SUPFAM" id="SSF141523">
    <property type="entry name" value="L,D-transpeptidase catalytic domain-like"/>
    <property type="match status" value="1"/>
</dbReference>
<evidence type="ECO:0000256" key="4">
    <source>
        <dbReference type="ARBA" id="ARBA00022960"/>
    </source>
</evidence>
<dbReference type="Proteomes" id="UP001596425">
    <property type="component" value="Unassembled WGS sequence"/>
</dbReference>
<feature type="active site" description="Nucleophile" evidence="7">
    <location>
        <position position="343"/>
    </location>
</feature>
<comment type="pathway">
    <text evidence="1 7">Cell wall biogenesis; peptidoglycan biosynthesis.</text>
</comment>
<keyword evidence="3" id="KW-0808">Transferase</keyword>
<dbReference type="PROSITE" id="PS52029">
    <property type="entry name" value="LD_TPASE"/>
    <property type="match status" value="1"/>
</dbReference>
<protein>
    <submittedName>
        <fullName evidence="9">Murein L,D-transpeptidase</fullName>
    </submittedName>
</protein>
<evidence type="ECO:0000256" key="1">
    <source>
        <dbReference type="ARBA" id="ARBA00004752"/>
    </source>
</evidence>
<keyword evidence="10" id="KW-1185">Reference proteome</keyword>
<accession>A0ABW1YPC5</accession>
<organism evidence="9 10">
    <name type="scientific">Microbulbifer taiwanensis</name>
    <dbReference type="NCBI Taxonomy" id="986746"/>
    <lineage>
        <taxon>Bacteria</taxon>
        <taxon>Pseudomonadati</taxon>
        <taxon>Pseudomonadota</taxon>
        <taxon>Gammaproteobacteria</taxon>
        <taxon>Cellvibrionales</taxon>
        <taxon>Microbulbiferaceae</taxon>
        <taxon>Microbulbifer</taxon>
    </lineage>
</organism>
<keyword evidence="4 7" id="KW-0133">Cell shape</keyword>
<evidence type="ECO:0000313" key="10">
    <source>
        <dbReference type="Proteomes" id="UP001596425"/>
    </source>
</evidence>
<name>A0ABW1YPC5_9GAMM</name>
<feature type="active site" description="Proton donor/acceptor" evidence="7">
    <location>
        <position position="324"/>
    </location>
</feature>
<gene>
    <name evidence="9" type="ORF">ACFQBM_08390</name>
</gene>
<dbReference type="SUPFAM" id="SSF47090">
    <property type="entry name" value="PGBD-like"/>
    <property type="match status" value="1"/>
</dbReference>
<dbReference type="Gene3D" id="2.40.440.10">
    <property type="entry name" value="L,D-transpeptidase catalytic domain-like"/>
    <property type="match status" value="1"/>
</dbReference>
<dbReference type="EMBL" id="JBHSVR010000001">
    <property type="protein sequence ID" value="MFC6633295.1"/>
    <property type="molecule type" value="Genomic_DNA"/>
</dbReference>
<dbReference type="CDD" id="cd16913">
    <property type="entry name" value="YkuD_like"/>
    <property type="match status" value="1"/>
</dbReference>
<dbReference type="Pfam" id="PF01471">
    <property type="entry name" value="PG_binding_1"/>
    <property type="match status" value="1"/>
</dbReference>
<dbReference type="InterPro" id="IPR005490">
    <property type="entry name" value="LD_TPept_cat_dom"/>
</dbReference>
<dbReference type="Gene3D" id="1.10.101.10">
    <property type="entry name" value="PGBD-like superfamily/PGBD"/>
    <property type="match status" value="1"/>
</dbReference>
<proteinExistence type="inferred from homology"/>